<evidence type="ECO:0000256" key="1">
    <source>
        <dbReference type="SAM" id="MobiDB-lite"/>
    </source>
</evidence>
<evidence type="ECO:0008006" key="4">
    <source>
        <dbReference type="Google" id="ProtNLM"/>
    </source>
</evidence>
<organism evidence="2 3">
    <name type="scientific">Nocardioides marinus</name>
    <dbReference type="NCBI Taxonomy" id="374514"/>
    <lineage>
        <taxon>Bacteria</taxon>
        <taxon>Bacillati</taxon>
        <taxon>Actinomycetota</taxon>
        <taxon>Actinomycetes</taxon>
        <taxon>Propionibacteriales</taxon>
        <taxon>Nocardioidaceae</taxon>
        <taxon>Nocardioides</taxon>
    </lineage>
</organism>
<feature type="region of interest" description="Disordered" evidence="1">
    <location>
        <begin position="117"/>
        <end position="156"/>
    </location>
</feature>
<dbReference type="EMBL" id="JACBZI010000001">
    <property type="protein sequence ID" value="NYI12092.1"/>
    <property type="molecule type" value="Genomic_DNA"/>
</dbReference>
<evidence type="ECO:0000313" key="2">
    <source>
        <dbReference type="EMBL" id="NYI12092.1"/>
    </source>
</evidence>
<dbReference type="AlphaFoldDB" id="A0A7Y9YJ84"/>
<keyword evidence="3" id="KW-1185">Reference proteome</keyword>
<gene>
    <name evidence="2" type="ORF">BKA05_003607</name>
</gene>
<reference evidence="2 3" key="1">
    <citation type="submission" date="2020-07" db="EMBL/GenBank/DDBJ databases">
        <title>Sequencing the genomes of 1000 actinobacteria strains.</title>
        <authorList>
            <person name="Klenk H.-P."/>
        </authorList>
    </citation>
    <scope>NUCLEOTIDE SEQUENCE [LARGE SCALE GENOMIC DNA]</scope>
    <source>
        <strain evidence="2 3">DSM 18248</strain>
    </source>
</reference>
<sequence>MSYGVVGSKSGHLLVETLTGAGRTPSDAAFDRFQTVWGATWVPGRLTLTALHLTFMPNRVGRGSAMLKLDLGDLTGVELGSGVVQRTVGLRTPGHVGRLRCLGAPALAEQVAALAEAARHAPSRPPRGRAGSSTRSGPAAGPRSGSTSMPRITGPA</sequence>
<dbReference type="Proteomes" id="UP000537326">
    <property type="component" value="Unassembled WGS sequence"/>
</dbReference>
<proteinExistence type="predicted"/>
<name>A0A7Y9YJ84_9ACTN</name>
<protein>
    <recommendedName>
        <fullName evidence="4">DUF304 domain-containing protein</fullName>
    </recommendedName>
</protein>
<comment type="caution">
    <text evidence="2">The sequence shown here is derived from an EMBL/GenBank/DDBJ whole genome shotgun (WGS) entry which is preliminary data.</text>
</comment>
<accession>A0A7Y9YJ84</accession>
<evidence type="ECO:0000313" key="3">
    <source>
        <dbReference type="Proteomes" id="UP000537326"/>
    </source>
</evidence>
<dbReference type="RefSeq" id="WP_179532689.1">
    <property type="nucleotide sequence ID" value="NZ_BAAAPP010000001.1"/>
</dbReference>